<reference evidence="3" key="1">
    <citation type="submission" date="2016-10" db="EMBL/GenBank/DDBJ databases">
        <authorList>
            <person name="Varghese N."/>
            <person name="Submissions S."/>
        </authorList>
    </citation>
    <scope>NUCLEOTIDE SEQUENCE [LARGE SCALE GENOMIC DNA]</scope>
    <source>
        <strain evidence="3">DSM 16108</strain>
    </source>
</reference>
<keyword evidence="1" id="KW-0472">Membrane</keyword>
<evidence type="ECO:0000256" key="1">
    <source>
        <dbReference type="SAM" id="Phobius"/>
    </source>
</evidence>
<evidence type="ECO:0000313" key="3">
    <source>
        <dbReference type="Proteomes" id="UP000199589"/>
    </source>
</evidence>
<name>A0A1I4BEG5_9LACT</name>
<dbReference type="EMBL" id="FOSJ01000069">
    <property type="protein sequence ID" value="SFK66853.1"/>
    <property type="molecule type" value="Genomic_DNA"/>
</dbReference>
<organism evidence="2 3">
    <name type="scientific">Marinilactibacillus piezotolerans</name>
    <dbReference type="NCBI Taxonomy" id="258723"/>
    <lineage>
        <taxon>Bacteria</taxon>
        <taxon>Bacillati</taxon>
        <taxon>Bacillota</taxon>
        <taxon>Bacilli</taxon>
        <taxon>Lactobacillales</taxon>
        <taxon>Carnobacteriaceae</taxon>
        <taxon>Marinilactibacillus</taxon>
    </lineage>
</organism>
<dbReference type="Proteomes" id="UP000199589">
    <property type="component" value="Unassembled WGS sequence"/>
</dbReference>
<evidence type="ECO:0000313" key="2">
    <source>
        <dbReference type="EMBL" id="SFK66853.1"/>
    </source>
</evidence>
<gene>
    <name evidence="2" type="ORF">SAMN04488569_10694</name>
</gene>
<keyword evidence="3" id="KW-1185">Reference proteome</keyword>
<keyword evidence="1" id="KW-0812">Transmembrane</keyword>
<feature type="transmembrane region" description="Helical" evidence="1">
    <location>
        <begin position="15"/>
        <end position="32"/>
    </location>
</feature>
<sequence length="50" mass="5642">MTAYGEYITLFNLDHLLYIGGLIGLSMVLFLNKQAIKEKKETISTSLVLH</sequence>
<accession>A0A1I4BEG5</accession>
<dbReference type="AlphaFoldDB" id="A0A1I4BEG5"/>
<protein>
    <submittedName>
        <fullName evidence="2">Uncharacterized protein</fullName>
    </submittedName>
</protein>
<keyword evidence="1" id="KW-1133">Transmembrane helix</keyword>
<proteinExistence type="predicted"/>